<comment type="subcellular location">
    <subcellularLocation>
        <location evidence="1">Cell membrane</location>
        <topology evidence="1">Multi-pass membrane protein</topology>
    </subcellularLocation>
</comment>
<evidence type="ECO:0000256" key="4">
    <source>
        <dbReference type="ARBA" id="ARBA00022840"/>
    </source>
</evidence>
<gene>
    <name evidence="10" type="ORF">QDX21_01810</name>
</gene>
<dbReference type="SUPFAM" id="SSF52540">
    <property type="entry name" value="P-loop containing nucleoside triphosphate hydrolases"/>
    <property type="match status" value="1"/>
</dbReference>
<evidence type="ECO:0000259" key="8">
    <source>
        <dbReference type="PROSITE" id="PS50893"/>
    </source>
</evidence>
<dbReference type="InterPro" id="IPR003593">
    <property type="entry name" value="AAA+_ATPase"/>
</dbReference>
<dbReference type="PANTHER" id="PTHR43394:SF1">
    <property type="entry name" value="ATP-BINDING CASSETTE SUB-FAMILY B MEMBER 10, MITOCHONDRIAL"/>
    <property type="match status" value="1"/>
</dbReference>
<evidence type="ECO:0000256" key="7">
    <source>
        <dbReference type="SAM" id="Phobius"/>
    </source>
</evidence>
<dbReference type="Proteomes" id="UP001224674">
    <property type="component" value="Chromosome"/>
</dbReference>
<dbReference type="InterPro" id="IPR036640">
    <property type="entry name" value="ABC1_TM_sf"/>
</dbReference>
<organism evidence="10 11">
    <name type="scientific">Auritidibacter ignavus</name>
    <dbReference type="NCBI Taxonomy" id="678932"/>
    <lineage>
        <taxon>Bacteria</taxon>
        <taxon>Bacillati</taxon>
        <taxon>Actinomycetota</taxon>
        <taxon>Actinomycetes</taxon>
        <taxon>Micrococcales</taxon>
        <taxon>Micrococcaceae</taxon>
        <taxon>Auritidibacter</taxon>
    </lineage>
</organism>
<feature type="transmembrane region" description="Helical" evidence="7">
    <location>
        <begin position="67"/>
        <end position="87"/>
    </location>
</feature>
<dbReference type="RefSeq" id="WP_279675035.1">
    <property type="nucleotide sequence ID" value="NZ_CP122566.1"/>
</dbReference>
<dbReference type="Pfam" id="PF00005">
    <property type="entry name" value="ABC_tran"/>
    <property type="match status" value="1"/>
</dbReference>
<protein>
    <submittedName>
        <fullName evidence="10">ABC transporter ATP-binding protein</fullName>
    </submittedName>
</protein>
<dbReference type="InterPro" id="IPR039421">
    <property type="entry name" value="Type_1_exporter"/>
</dbReference>
<dbReference type="Pfam" id="PF00664">
    <property type="entry name" value="ABC_membrane"/>
    <property type="match status" value="1"/>
</dbReference>
<evidence type="ECO:0000256" key="3">
    <source>
        <dbReference type="ARBA" id="ARBA00022741"/>
    </source>
</evidence>
<dbReference type="SUPFAM" id="SSF90123">
    <property type="entry name" value="ABC transporter transmembrane region"/>
    <property type="match status" value="1"/>
</dbReference>
<keyword evidence="5 7" id="KW-1133">Transmembrane helix</keyword>
<feature type="transmembrane region" description="Helical" evidence="7">
    <location>
        <begin position="169"/>
        <end position="189"/>
    </location>
</feature>
<keyword evidence="2 7" id="KW-0812">Transmembrane</keyword>
<dbReference type="PROSITE" id="PS50929">
    <property type="entry name" value="ABC_TM1F"/>
    <property type="match status" value="1"/>
</dbReference>
<keyword evidence="11" id="KW-1185">Reference proteome</keyword>
<dbReference type="PANTHER" id="PTHR43394">
    <property type="entry name" value="ATP-DEPENDENT PERMEASE MDL1, MITOCHONDRIAL"/>
    <property type="match status" value="1"/>
</dbReference>
<evidence type="ECO:0000256" key="5">
    <source>
        <dbReference type="ARBA" id="ARBA00022989"/>
    </source>
</evidence>
<dbReference type="AlphaFoldDB" id="A0AAJ6DD80"/>
<name>A0AAJ6DD80_9MICC</name>
<dbReference type="GO" id="GO:0016887">
    <property type="term" value="F:ATP hydrolysis activity"/>
    <property type="evidence" value="ECO:0007669"/>
    <property type="project" value="InterPro"/>
</dbReference>
<sequence>MHVIGALPVASVRDTVRTVGGLLARRRGLITATVALLLTGSASALTIPPVLGWIVDIVLSGDDVWRIPSAAGVLVAAGVVSATTAWWGGRLLVVCVQGVLAELREDVFTAAMRIDATTVERAGSSDVVSRLTGDVEAVTEAGSGVLPRFVGALFTIVLTAVGIAALDPFLALAALIAVPLQVIAVTRFLRRSRLLYVRLRREESDRGQAIIESVAGADTVRAHGLAPSRLRLIAERSLTAVETARTAGRARNVFNGTLNLAEFAGLAAVLTVGFWRVETIGITVGTVTAAALFFHRLFGPIGALLSSIDDLQRAQAGLERLVGLVQSTTRAPQQHPIRDASVELRHVTYTYPGSGSDRPAIADVSIRINPGARAVLVGASGSGKSTTARLIAGLTEPARGAVLVGGQPAIQAMQDSGRPAVMLVTQETHLFSGTLADNLRLARADASDDELRTALDAVGADWVSDLPHGLDTPAPRDLDVQGLQQIALARVLIADPPIVVLDEASAHAGADTALDRAVDAAVRGRTAIIIAHRLSHAEHADTIAVFETGRIIEQGDLGELLDRGGVFRSLWDAWKRGCGQTSQPHPSPAPLKEE</sequence>
<reference evidence="10 11" key="1">
    <citation type="submission" date="2023-03" db="EMBL/GenBank/DDBJ databases">
        <title>Complete genome sequences of several Auritidibacter ignavus strains isolated from ear infections.</title>
        <authorList>
            <person name="Baehr T."/>
            <person name="Baumhoegger A.M."/>
        </authorList>
    </citation>
    <scope>NUCLEOTIDE SEQUENCE [LARGE SCALE GENOMIC DNA]</scope>
    <source>
        <strain evidence="10 11">BABAE-6</strain>
    </source>
</reference>
<dbReference type="PROSITE" id="PS50893">
    <property type="entry name" value="ABC_TRANSPORTER_2"/>
    <property type="match status" value="1"/>
</dbReference>
<evidence type="ECO:0000313" key="11">
    <source>
        <dbReference type="Proteomes" id="UP001224674"/>
    </source>
</evidence>
<feature type="domain" description="ABC transporter" evidence="8">
    <location>
        <begin position="342"/>
        <end position="573"/>
    </location>
</feature>
<feature type="transmembrane region" description="Helical" evidence="7">
    <location>
        <begin position="29"/>
        <end position="55"/>
    </location>
</feature>
<dbReference type="Gene3D" id="1.20.1560.10">
    <property type="entry name" value="ABC transporter type 1, transmembrane domain"/>
    <property type="match status" value="1"/>
</dbReference>
<dbReference type="InterPro" id="IPR027417">
    <property type="entry name" value="P-loop_NTPase"/>
</dbReference>
<dbReference type="GO" id="GO:0015421">
    <property type="term" value="F:ABC-type oligopeptide transporter activity"/>
    <property type="evidence" value="ECO:0007669"/>
    <property type="project" value="TreeGrafter"/>
</dbReference>
<accession>A0AAJ6DD80</accession>
<feature type="domain" description="ABC transmembrane type-1" evidence="9">
    <location>
        <begin position="32"/>
        <end position="313"/>
    </location>
</feature>
<dbReference type="EMBL" id="CP122566">
    <property type="protein sequence ID" value="WGH93567.1"/>
    <property type="molecule type" value="Genomic_DNA"/>
</dbReference>
<dbReference type="Gene3D" id="3.40.50.300">
    <property type="entry name" value="P-loop containing nucleotide triphosphate hydrolases"/>
    <property type="match status" value="1"/>
</dbReference>
<evidence type="ECO:0000256" key="1">
    <source>
        <dbReference type="ARBA" id="ARBA00004651"/>
    </source>
</evidence>
<keyword evidence="6 7" id="KW-0472">Membrane</keyword>
<evidence type="ECO:0000313" key="10">
    <source>
        <dbReference type="EMBL" id="WGH93567.1"/>
    </source>
</evidence>
<evidence type="ECO:0000259" key="9">
    <source>
        <dbReference type="PROSITE" id="PS50929"/>
    </source>
</evidence>
<dbReference type="InterPro" id="IPR011527">
    <property type="entry name" value="ABC1_TM_dom"/>
</dbReference>
<evidence type="ECO:0000256" key="6">
    <source>
        <dbReference type="ARBA" id="ARBA00023136"/>
    </source>
</evidence>
<keyword evidence="4 10" id="KW-0067">ATP-binding</keyword>
<feature type="transmembrane region" description="Helical" evidence="7">
    <location>
        <begin position="145"/>
        <end position="163"/>
    </location>
</feature>
<dbReference type="SMART" id="SM00382">
    <property type="entry name" value="AAA"/>
    <property type="match status" value="1"/>
</dbReference>
<dbReference type="GO" id="GO:0005524">
    <property type="term" value="F:ATP binding"/>
    <property type="evidence" value="ECO:0007669"/>
    <property type="project" value="UniProtKB-KW"/>
</dbReference>
<keyword evidence="3" id="KW-0547">Nucleotide-binding</keyword>
<dbReference type="CDD" id="cd07346">
    <property type="entry name" value="ABC_6TM_exporters"/>
    <property type="match status" value="1"/>
</dbReference>
<feature type="transmembrane region" description="Helical" evidence="7">
    <location>
        <begin position="253"/>
        <end position="274"/>
    </location>
</feature>
<proteinExistence type="predicted"/>
<dbReference type="GO" id="GO:0005886">
    <property type="term" value="C:plasma membrane"/>
    <property type="evidence" value="ECO:0007669"/>
    <property type="project" value="UniProtKB-SubCell"/>
</dbReference>
<dbReference type="InterPro" id="IPR003439">
    <property type="entry name" value="ABC_transporter-like_ATP-bd"/>
</dbReference>
<evidence type="ECO:0000256" key="2">
    <source>
        <dbReference type="ARBA" id="ARBA00022692"/>
    </source>
</evidence>